<dbReference type="EMBL" id="OZ021739">
    <property type="protein sequence ID" value="CAK9323319.1"/>
    <property type="molecule type" value="Genomic_DNA"/>
</dbReference>
<evidence type="ECO:0000256" key="7">
    <source>
        <dbReference type="ARBA" id="ARBA00022786"/>
    </source>
</evidence>
<keyword evidence="6 11" id="KW-0863">Zinc-finger</keyword>
<dbReference type="PANTHER" id="PTHR13480:SF0">
    <property type="entry name" value="E3 UBIQUITIN-PROTEIN LIGASE HAKAI"/>
    <property type="match status" value="1"/>
</dbReference>
<dbReference type="InterPro" id="IPR013087">
    <property type="entry name" value="Znf_C2H2_type"/>
</dbReference>
<dbReference type="InterPro" id="IPR040380">
    <property type="entry name" value="HAKAI-like_RING-HC"/>
</dbReference>
<dbReference type="PROSITE" id="PS50157">
    <property type="entry name" value="ZINC_FINGER_C2H2_2"/>
    <property type="match status" value="1"/>
</dbReference>
<evidence type="ECO:0000256" key="11">
    <source>
        <dbReference type="PROSITE-ProRule" id="PRU00042"/>
    </source>
</evidence>
<dbReference type="CDD" id="cd16508">
    <property type="entry name" value="RING-HC_HAKAI-like"/>
    <property type="match status" value="1"/>
</dbReference>
<organism evidence="14 15">
    <name type="scientific">Citrullus colocynthis</name>
    <name type="common">colocynth</name>
    <dbReference type="NCBI Taxonomy" id="252529"/>
    <lineage>
        <taxon>Eukaryota</taxon>
        <taxon>Viridiplantae</taxon>
        <taxon>Streptophyta</taxon>
        <taxon>Embryophyta</taxon>
        <taxon>Tracheophyta</taxon>
        <taxon>Spermatophyta</taxon>
        <taxon>Magnoliopsida</taxon>
        <taxon>eudicotyledons</taxon>
        <taxon>Gunneridae</taxon>
        <taxon>Pentapetalae</taxon>
        <taxon>rosids</taxon>
        <taxon>fabids</taxon>
        <taxon>Cucurbitales</taxon>
        <taxon>Cucurbitaceae</taxon>
        <taxon>Benincaseae</taxon>
        <taxon>Citrullus</taxon>
    </lineage>
</organism>
<comment type="subcellular location">
    <subcellularLocation>
        <location evidence="2">Nucleus</location>
    </subcellularLocation>
</comment>
<protein>
    <recommendedName>
        <fullName evidence="3">RING-type E3 ubiquitin transferase</fullName>
        <ecNumber evidence="3">2.3.2.27</ecNumber>
    </recommendedName>
</protein>
<keyword evidence="8" id="KW-0862">Zinc</keyword>
<feature type="compositionally biased region" description="Polar residues" evidence="12">
    <location>
        <begin position="230"/>
        <end position="241"/>
    </location>
</feature>
<evidence type="ECO:0000256" key="6">
    <source>
        <dbReference type="ARBA" id="ARBA00022771"/>
    </source>
</evidence>
<evidence type="ECO:0000256" key="12">
    <source>
        <dbReference type="SAM" id="MobiDB-lite"/>
    </source>
</evidence>
<keyword evidence="7" id="KW-0833">Ubl conjugation pathway</keyword>
<feature type="region of interest" description="Disordered" evidence="12">
    <location>
        <begin position="212"/>
        <end position="337"/>
    </location>
</feature>
<evidence type="ECO:0000313" key="15">
    <source>
        <dbReference type="Proteomes" id="UP001642487"/>
    </source>
</evidence>
<gene>
    <name evidence="14" type="ORF">CITCOLO1_LOCUS15498</name>
</gene>
<feature type="domain" description="C2H2-type" evidence="13">
    <location>
        <begin position="184"/>
        <end position="210"/>
    </location>
</feature>
<keyword evidence="5" id="KW-0479">Metal-binding</keyword>
<comment type="similarity">
    <text evidence="10">Belongs to the Hakai family.</text>
</comment>
<evidence type="ECO:0000256" key="10">
    <source>
        <dbReference type="ARBA" id="ARBA00038499"/>
    </source>
</evidence>
<dbReference type="Proteomes" id="UP001642487">
    <property type="component" value="Chromosome 5"/>
</dbReference>
<dbReference type="InterPro" id="IPR017907">
    <property type="entry name" value="Znf_RING_CS"/>
</dbReference>
<feature type="compositionally biased region" description="Basic and acidic residues" evidence="12">
    <location>
        <begin position="212"/>
        <end position="229"/>
    </location>
</feature>
<evidence type="ECO:0000256" key="8">
    <source>
        <dbReference type="ARBA" id="ARBA00022833"/>
    </source>
</evidence>
<feature type="compositionally biased region" description="Pro residues" evidence="12">
    <location>
        <begin position="502"/>
        <end position="512"/>
    </location>
</feature>
<evidence type="ECO:0000259" key="13">
    <source>
        <dbReference type="PROSITE" id="PS50157"/>
    </source>
</evidence>
<keyword evidence="15" id="KW-1185">Reference proteome</keyword>
<dbReference type="EC" id="2.3.2.27" evidence="3"/>
<dbReference type="InterPro" id="IPR013083">
    <property type="entry name" value="Znf_RING/FYVE/PHD"/>
</dbReference>
<reference evidence="14 15" key="1">
    <citation type="submission" date="2024-03" db="EMBL/GenBank/DDBJ databases">
        <authorList>
            <person name="Gkanogiannis A."/>
            <person name="Becerra Lopez-Lavalle L."/>
        </authorList>
    </citation>
    <scope>NUCLEOTIDE SEQUENCE [LARGE SCALE GENOMIC DNA]</scope>
</reference>
<evidence type="ECO:0000256" key="3">
    <source>
        <dbReference type="ARBA" id="ARBA00012483"/>
    </source>
</evidence>
<dbReference type="InterPro" id="IPR040383">
    <property type="entry name" value="HAKAI/CBLL2"/>
</dbReference>
<keyword evidence="9" id="KW-0539">Nucleus</keyword>
<dbReference type="PROSITE" id="PS00518">
    <property type="entry name" value="ZF_RING_1"/>
    <property type="match status" value="1"/>
</dbReference>
<evidence type="ECO:0000256" key="4">
    <source>
        <dbReference type="ARBA" id="ARBA00022679"/>
    </source>
</evidence>
<feature type="compositionally biased region" description="Polar residues" evidence="12">
    <location>
        <begin position="327"/>
        <end position="337"/>
    </location>
</feature>
<name>A0ABP0YSK0_9ROSI</name>
<accession>A0ABP0YSK0</accession>
<feature type="compositionally biased region" description="Basic and acidic residues" evidence="12">
    <location>
        <begin position="257"/>
        <end position="272"/>
    </location>
</feature>
<dbReference type="PROSITE" id="PS00028">
    <property type="entry name" value="ZINC_FINGER_C2H2_1"/>
    <property type="match status" value="1"/>
</dbReference>
<comment type="catalytic activity">
    <reaction evidence="1">
        <text>S-ubiquitinyl-[E2 ubiquitin-conjugating enzyme]-L-cysteine + [acceptor protein]-L-lysine = [E2 ubiquitin-conjugating enzyme]-L-cysteine + N(6)-ubiquitinyl-[acceptor protein]-L-lysine.</text>
        <dbReference type="EC" id="2.3.2.27"/>
    </reaction>
</comment>
<evidence type="ECO:0000313" key="14">
    <source>
        <dbReference type="EMBL" id="CAK9323319.1"/>
    </source>
</evidence>
<dbReference type="PANTHER" id="PTHR13480">
    <property type="entry name" value="E3 UBIQUITIN-PROTEIN LIGASE HAKAI-RELATED"/>
    <property type="match status" value="1"/>
</dbReference>
<feature type="compositionally biased region" description="Polar residues" evidence="12">
    <location>
        <begin position="274"/>
        <end position="301"/>
    </location>
</feature>
<evidence type="ECO:0000256" key="2">
    <source>
        <dbReference type="ARBA" id="ARBA00004123"/>
    </source>
</evidence>
<sequence>MMKLPPLHTTLMMKVERRVVLFTNISESDKPFFLHWERRSERRRGTDDCTEELNPIVSASPIGFLEREETRAEGGGGAVKPLPAETVTVACPDHLVLANLPVAKGIGAATAASVVKSVGRRSRRQLGERVHFCVRCDFPIAIYGRLSPCEHAFCLDCARSDSLCYLCDDRIQKIQTIKLMEGIFICAAPHCLKSFLKRTEFESHIHESHADLLKPNADKEDGNEIEAHSAKQSTASESTVRGPSRPLISPGSNSQPQEREEKFHRQQSRDQPRSGMQQKQTPNFGQNQNNTSESQQDSGHSQGFDRHVPHGRFPPQNFDAQGAPHQDPSQFSEKQQGVLSDTPYSQYPLLQPIPPPNYVVPANSNPTPPLPFGYPPFPIEGGAQQYYSTPYEVSRQDSAAETGSEQGSLLGFPPGAAGGMNFPATYPQSWNTGQAGIPYEHAAGGHSMPEAFANTPDSQGKHGFYQGDYRRSPGRIPVNSSAGNAMDLRDGKGILAPQPLIQLPPPPPPPPYMSHNKRGKFYPGDMDHDGQSHGWQNDSHSRDSFGSGQD</sequence>
<dbReference type="Gene3D" id="3.30.40.10">
    <property type="entry name" value="Zinc/RING finger domain, C3HC4 (zinc finger)"/>
    <property type="match status" value="1"/>
</dbReference>
<feature type="compositionally biased region" description="Polar residues" evidence="12">
    <location>
        <begin position="533"/>
        <end position="550"/>
    </location>
</feature>
<evidence type="ECO:0000256" key="9">
    <source>
        <dbReference type="ARBA" id="ARBA00023242"/>
    </source>
</evidence>
<evidence type="ECO:0000256" key="1">
    <source>
        <dbReference type="ARBA" id="ARBA00000900"/>
    </source>
</evidence>
<proteinExistence type="inferred from homology"/>
<evidence type="ECO:0000256" key="5">
    <source>
        <dbReference type="ARBA" id="ARBA00022723"/>
    </source>
</evidence>
<keyword evidence="4" id="KW-0808">Transferase</keyword>
<feature type="region of interest" description="Disordered" evidence="12">
    <location>
        <begin position="496"/>
        <end position="550"/>
    </location>
</feature>